<dbReference type="EMBL" id="SNRW01006570">
    <property type="protein sequence ID" value="KAA6382825.1"/>
    <property type="molecule type" value="Genomic_DNA"/>
</dbReference>
<evidence type="ECO:0000313" key="2">
    <source>
        <dbReference type="EMBL" id="KAA6382825.1"/>
    </source>
</evidence>
<protein>
    <submittedName>
        <fullName evidence="2">Uncharacterized protein</fullName>
    </submittedName>
</protein>
<dbReference type="AlphaFoldDB" id="A0A5J4VJY2"/>
<keyword evidence="1" id="KW-1133">Transmembrane helix</keyword>
<keyword evidence="1" id="KW-0472">Membrane</keyword>
<keyword evidence="1" id="KW-0812">Transmembrane</keyword>
<feature type="transmembrane region" description="Helical" evidence="1">
    <location>
        <begin position="28"/>
        <end position="48"/>
    </location>
</feature>
<organism evidence="2 3">
    <name type="scientific">Streblomastix strix</name>
    <dbReference type="NCBI Taxonomy" id="222440"/>
    <lineage>
        <taxon>Eukaryota</taxon>
        <taxon>Metamonada</taxon>
        <taxon>Preaxostyla</taxon>
        <taxon>Oxymonadida</taxon>
        <taxon>Streblomastigidae</taxon>
        <taxon>Streblomastix</taxon>
    </lineage>
</organism>
<feature type="transmembrane region" description="Helical" evidence="1">
    <location>
        <begin position="123"/>
        <end position="142"/>
    </location>
</feature>
<sequence>MRLHLMDHKQTESFGWVQSNIRYLSGKAIEIILAVLSTIFILVIFFYNSTIQPFKFYHNLNNGGLFEYSSGYFRGVHIFLLLGIVFCKRELIDLPFFRGIPSAGTSGLIIVIILLKQPFYEFISIYLNILPWSLFGVIRLCVEIGYQFQELSY</sequence>
<dbReference type="Proteomes" id="UP000324800">
    <property type="component" value="Unassembled WGS sequence"/>
</dbReference>
<evidence type="ECO:0000313" key="3">
    <source>
        <dbReference type="Proteomes" id="UP000324800"/>
    </source>
</evidence>
<accession>A0A5J4VJY2</accession>
<name>A0A5J4VJY2_9EUKA</name>
<comment type="caution">
    <text evidence="2">The sequence shown here is derived from an EMBL/GenBank/DDBJ whole genome shotgun (WGS) entry which is preliminary data.</text>
</comment>
<reference evidence="2 3" key="1">
    <citation type="submission" date="2019-03" db="EMBL/GenBank/DDBJ databases">
        <title>Single cell metagenomics reveals metabolic interactions within the superorganism composed of flagellate Streblomastix strix and complex community of Bacteroidetes bacteria on its surface.</title>
        <authorList>
            <person name="Treitli S.C."/>
            <person name="Kolisko M."/>
            <person name="Husnik F."/>
            <person name="Keeling P."/>
            <person name="Hampl V."/>
        </authorList>
    </citation>
    <scope>NUCLEOTIDE SEQUENCE [LARGE SCALE GENOMIC DNA]</scope>
    <source>
        <strain evidence="2">ST1C</strain>
    </source>
</reference>
<feature type="transmembrane region" description="Helical" evidence="1">
    <location>
        <begin position="68"/>
        <end position="87"/>
    </location>
</feature>
<proteinExistence type="predicted"/>
<gene>
    <name evidence="2" type="ORF">EZS28_021647</name>
</gene>
<feature type="transmembrane region" description="Helical" evidence="1">
    <location>
        <begin position="99"/>
        <end position="117"/>
    </location>
</feature>
<evidence type="ECO:0000256" key="1">
    <source>
        <dbReference type="SAM" id="Phobius"/>
    </source>
</evidence>